<dbReference type="SUPFAM" id="SSF53335">
    <property type="entry name" value="S-adenosyl-L-methionine-dependent methyltransferases"/>
    <property type="match status" value="1"/>
</dbReference>
<name>A0A383CNT7_9ZZZZ</name>
<organism evidence="2">
    <name type="scientific">marine metagenome</name>
    <dbReference type="NCBI Taxonomy" id="408172"/>
    <lineage>
        <taxon>unclassified sequences</taxon>
        <taxon>metagenomes</taxon>
        <taxon>ecological metagenomes</taxon>
    </lineage>
</organism>
<proteinExistence type="predicted"/>
<dbReference type="CDD" id="cd02440">
    <property type="entry name" value="AdoMet_MTases"/>
    <property type="match status" value="1"/>
</dbReference>
<feature type="non-terminal residue" evidence="2">
    <location>
        <position position="145"/>
    </location>
</feature>
<dbReference type="InterPro" id="IPR041698">
    <property type="entry name" value="Methyltransf_25"/>
</dbReference>
<gene>
    <name evidence="2" type="ORF">METZ01_LOCUS486645</name>
</gene>
<sequence>MSIWPWSDLVSTFMQFYKPAKTKIRVLELGCGAGANIPFFMSLNIDYFGIDASQIIIKKLKKRFPKISKNLVIGDFTQNLPSEKKFDFIIDRSSVTHNSTTEIVNCLSLVNQKLKKNAKFIGIDWFSTRHFEYKNGKKTNDIFTK</sequence>
<reference evidence="2" key="1">
    <citation type="submission" date="2018-05" db="EMBL/GenBank/DDBJ databases">
        <authorList>
            <person name="Lanie J.A."/>
            <person name="Ng W.-L."/>
            <person name="Kazmierczak K.M."/>
            <person name="Andrzejewski T.M."/>
            <person name="Davidsen T.M."/>
            <person name="Wayne K.J."/>
            <person name="Tettelin H."/>
            <person name="Glass J.I."/>
            <person name="Rusch D."/>
            <person name="Podicherti R."/>
            <person name="Tsui H.-C.T."/>
            <person name="Winkler M.E."/>
        </authorList>
    </citation>
    <scope>NUCLEOTIDE SEQUENCE</scope>
</reference>
<dbReference type="InterPro" id="IPR029063">
    <property type="entry name" value="SAM-dependent_MTases_sf"/>
</dbReference>
<dbReference type="EMBL" id="UINC01210361">
    <property type="protein sequence ID" value="SVE33791.1"/>
    <property type="molecule type" value="Genomic_DNA"/>
</dbReference>
<protein>
    <recommendedName>
        <fullName evidence="1">Methyltransferase domain-containing protein</fullName>
    </recommendedName>
</protein>
<evidence type="ECO:0000313" key="2">
    <source>
        <dbReference type="EMBL" id="SVE33791.1"/>
    </source>
</evidence>
<evidence type="ECO:0000259" key="1">
    <source>
        <dbReference type="Pfam" id="PF13649"/>
    </source>
</evidence>
<dbReference type="Pfam" id="PF13649">
    <property type="entry name" value="Methyltransf_25"/>
    <property type="match status" value="1"/>
</dbReference>
<dbReference type="AlphaFoldDB" id="A0A383CNT7"/>
<accession>A0A383CNT7</accession>
<dbReference type="Gene3D" id="3.40.50.150">
    <property type="entry name" value="Vaccinia Virus protein VP39"/>
    <property type="match status" value="1"/>
</dbReference>
<feature type="domain" description="Methyltransferase" evidence="1">
    <location>
        <begin position="26"/>
        <end position="116"/>
    </location>
</feature>